<evidence type="ECO:0000313" key="1">
    <source>
        <dbReference type="EMBL" id="KAF0753442.1"/>
    </source>
</evidence>
<organism evidence="1 2">
    <name type="scientific">Aphis craccivora</name>
    <name type="common">Cowpea aphid</name>
    <dbReference type="NCBI Taxonomy" id="307492"/>
    <lineage>
        <taxon>Eukaryota</taxon>
        <taxon>Metazoa</taxon>
        <taxon>Ecdysozoa</taxon>
        <taxon>Arthropoda</taxon>
        <taxon>Hexapoda</taxon>
        <taxon>Insecta</taxon>
        <taxon>Pterygota</taxon>
        <taxon>Neoptera</taxon>
        <taxon>Paraneoptera</taxon>
        <taxon>Hemiptera</taxon>
        <taxon>Sternorrhyncha</taxon>
        <taxon>Aphidomorpha</taxon>
        <taxon>Aphidoidea</taxon>
        <taxon>Aphididae</taxon>
        <taxon>Aphidini</taxon>
        <taxon>Aphis</taxon>
        <taxon>Aphis</taxon>
    </lineage>
</organism>
<proteinExistence type="predicted"/>
<sequence length="82" mass="9752">MRSYEICLNKLSLKGSTIENYKELGVLPLHSDNSHIREIRKYDCPVKYTYKSFGQTFVDYLGPTYYNSMPLDFKRNINYKIE</sequence>
<dbReference type="Proteomes" id="UP000478052">
    <property type="component" value="Unassembled WGS sequence"/>
</dbReference>
<reference evidence="1 2" key="1">
    <citation type="submission" date="2019-08" db="EMBL/GenBank/DDBJ databases">
        <title>Whole genome of Aphis craccivora.</title>
        <authorList>
            <person name="Voronova N.V."/>
            <person name="Shulinski R.S."/>
            <person name="Bandarenka Y.V."/>
            <person name="Zhorov D.G."/>
            <person name="Warner D."/>
        </authorList>
    </citation>
    <scope>NUCLEOTIDE SEQUENCE [LARGE SCALE GENOMIC DNA]</scope>
    <source>
        <strain evidence="1">180601</strain>
        <tissue evidence="1">Whole Body</tissue>
    </source>
</reference>
<keyword evidence="1" id="KW-0548">Nucleotidyltransferase</keyword>
<dbReference type="EMBL" id="VUJU01004732">
    <property type="protein sequence ID" value="KAF0753442.1"/>
    <property type="molecule type" value="Genomic_DNA"/>
</dbReference>
<dbReference type="GO" id="GO:0003964">
    <property type="term" value="F:RNA-directed DNA polymerase activity"/>
    <property type="evidence" value="ECO:0007669"/>
    <property type="project" value="UniProtKB-KW"/>
</dbReference>
<gene>
    <name evidence="1" type="ORF">FWK35_00029314</name>
</gene>
<accession>A0A6G0YD87</accession>
<evidence type="ECO:0000313" key="2">
    <source>
        <dbReference type="Proteomes" id="UP000478052"/>
    </source>
</evidence>
<comment type="caution">
    <text evidence="1">The sequence shown here is derived from an EMBL/GenBank/DDBJ whole genome shotgun (WGS) entry which is preliminary data.</text>
</comment>
<protein>
    <submittedName>
        <fullName evidence="1">Putative RNA-directed DNA polymerase</fullName>
    </submittedName>
</protein>
<name>A0A6G0YD87_APHCR</name>
<keyword evidence="1" id="KW-0808">Transferase</keyword>
<dbReference type="AlphaFoldDB" id="A0A6G0YD87"/>
<keyword evidence="2" id="KW-1185">Reference proteome</keyword>
<keyword evidence="1" id="KW-0695">RNA-directed DNA polymerase</keyword>